<name>A0A8J6C999_DIALT</name>
<dbReference type="CDD" id="cd07389">
    <property type="entry name" value="MPP_PhoD"/>
    <property type="match status" value="1"/>
</dbReference>
<dbReference type="Proteomes" id="UP000751190">
    <property type="component" value="Unassembled WGS sequence"/>
</dbReference>
<organism evidence="3 4">
    <name type="scientific">Diacronema lutheri</name>
    <name type="common">Unicellular marine alga</name>
    <name type="synonym">Monochrysis lutheri</name>
    <dbReference type="NCBI Taxonomy" id="2081491"/>
    <lineage>
        <taxon>Eukaryota</taxon>
        <taxon>Haptista</taxon>
        <taxon>Haptophyta</taxon>
        <taxon>Pavlovophyceae</taxon>
        <taxon>Pavlovales</taxon>
        <taxon>Pavlovaceae</taxon>
        <taxon>Diacronema</taxon>
    </lineage>
</organism>
<dbReference type="EMBL" id="JAGTXO010000008">
    <property type="protein sequence ID" value="KAG8466282.1"/>
    <property type="molecule type" value="Genomic_DNA"/>
</dbReference>
<reference evidence="3" key="1">
    <citation type="submission" date="2021-05" db="EMBL/GenBank/DDBJ databases">
        <title>The genome of the haptophyte Pavlova lutheri (Diacronema luteri, Pavlovales) - a model for lipid biosynthesis in eukaryotic algae.</title>
        <authorList>
            <person name="Hulatt C.J."/>
            <person name="Posewitz M.C."/>
        </authorList>
    </citation>
    <scope>NUCLEOTIDE SEQUENCE</scope>
    <source>
        <strain evidence="3">NIVA-4/92</strain>
    </source>
</reference>
<proteinExistence type="predicted"/>
<dbReference type="Gene3D" id="3.60.21.70">
    <property type="entry name" value="PhoD-like phosphatase"/>
    <property type="match status" value="1"/>
</dbReference>
<evidence type="ECO:0000313" key="4">
    <source>
        <dbReference type="Proteomes" id="UP000751190"/>
    </source>
</evidence>
<dbReference type="AlphaFoldDB" id="A0A8J6C999"/>
<keyword evidence="4" id="KW-1185">Reference proteome</keyword>
<protein>
    <recommendedName>
        <fullName evidence="2">PhoD-like phosphatase metallophosphatase domain-containing protein</fullName>
    </recommendedName>
</protein>
<dbReference type="PANTHER" id="PTHR33987:SF1">
    <property type="entry name" value="CALCINEURIN-LIKE METALLO-PHOSPHOESTERASE SUPERFAMILY PROTEIN"/>
    <property type="match status" value="1"/>
</dbReference>
<dbReference type="OMA" id="FIGKERT"/>
<comment type="caution">
    <text evidence="3">The sequence shown here is derived from an EMBL/GenBank/DDBJ whole genome shotgun (WGS) entry which is preliminary data.</text>
</comment>
<dbReference type="InterPro" id="IPR029052">
    <property type="entry name" value="Metallo-depent_PP-like"/>
</dbReference>
<feature type="chain" id="PRO_5035313769" description="PhoD-like phosphatase metallophosphatase domain-containing protein" evidence="1">
    <location>
        <begin position="26"/>
        <end position="480"/>
    </location>
</feature>
<evidence type="ECO:0000256" key="1">
    <source>
        <dbReference type="SAM" id="SignalP"/>
    </source>
</evidence>
<evidence type="ECO:0000313" key="3">
    <source>
        <dbReference type="EMBL" id="KAG8466282.1"/>
    </source>
</evidence>
<accession>A0A8J6C999</accession>
<gene>
    <name evidence="3" type="ORF">KFE25_002038</name>
</gene>
<dbReference type="SUPFAM" id="SSF56300">
    <property type="entry name" value="Metallo-dependent phosphatases"/>
    <property type="match status" value="1"/>
</dbReference>
<sequence length="480" mass="51354">MVAAVDRATRGVWLVALALAASASAARDAGATTRVLFGSCNRATLPQPLWEHVLAREPDAWVWAGDNVYGDEIRAGRRVPATPARLRELYARQRAQPGYAQLLRSNATVVGTWDDHDFGVNDGDRTYAHREASQALFLDFIREPRFSARRRRRGVYGATHLRAPRPPAEAPASAEGARGRSGVLLIMLDVRYHKQPYTPDGTGDFLGEEQWAWLERTLRSSRARAHVLVSGVQVLSAKGIGEGWSRFPAARRRLLALLHALRTAAPLLVSGDIHMAELNLAACAQGAGAGATPVGTRLVELTSSGMTHSWSHRPLPDLIAGPVSDAIFGGAMHVAQQSMPWAYLARGAGVGAARGHGPGFHVGLNFGQVDFAWDAPGGPRARLSIVGERGQEVLSRWWMLAELDLFAAEPDGTSEWTCRPAGGGAELPTRLDVWRGLLLCAAKLAAGLALVTAAGARAVHVAWRALSPARPAGLAAASCR</sequence>
<evidence type="ECO:0000259" key="2">
    <source>
        <dbReference type="Pfam" id="PF09423"/>
    </source>
</evidence>
<dbReference type="InterPro" id="IPR038607">
    <property type="entry name" value="PhoD-like_sf"/>
</dbReference>
<dbReference type="OrthoDB" id="10266805at2759"/>
<dbReference type="Pfam" id="PF09423">
    <property type="entry name" value="PhoD"/>
    <property type="match status" value="1"/>
</dbReference>
<feature type="domain" description="PhoD-like phosphatase metallophosphatase" evidence="2">
    <location>
        <begin position="49"/>
        <end position="278"/>
    </location>
</feature>
<feature type="signal peptide" evidence="1">
    <location>
        <begin position="1"/>
        <end position="25"/>
    </location>
</feature>
<dbReference type="InterPro" id="IPR018946">
    <property type="entry name" value="PhoD-like_MPP"/>
</dbReference>
<keyword evidence="1" id="KW-0732">Signal</keyword>
<dbReference type="PANTHER" id="PTHR33987">
    <property type="entry name" value="CALCINEURIN-LIKE METALLO-PHOSPHOESTERASE SUPERFAMILY PROTEIN"/>
    <property type="match status" value="1"/>
</dbReference>